<reference evidence="2" key="1">
    <citation type="submission" date="2016-05" db="EMBL/GenBank/DDBJ databases">
        <authorList>
            <person name="Lavstsen T."/>
            <person name="Jespersen J.S."/>
        </authorList>
    </citation>
    <scope>NUCLEOTIDE SEQUENCE</scope>
    <source>
        <tissue evidence="2">Brain</tissue>
    </source>
</reference>
<name>A0A1A8GW53_9TELE</name>
<gene>
    <name evidence="2" type="primary">Nfu_g_1_011482</name>
</gene>
<feature type="non-terminal residue" evidence="2">
    <location>
        <position position="1"/>
    </location>
</feature>
<feature type="signal peptide" evidence="1">
    <location>
        <begin position="1"/>
        <end position="15"/>
    </location>
</feature>
<reference evidence="2" key="2">
    <citation type="submission" date="2016-06" db="EMBL/GenBank/DDBJ databases">
        <title>The genome of a short-lived fish provides insights into sex chromosome evolution and the genetic control of aging.</title>
        <authorList>
            <person name="Reichwald K."/>
            <person name="Felder M."/>
            <person name="Petzold A."/>
            <person name="Koch P."/>
            <person name="Groth M."/>
            <person name="Platzer M."/>
        </authorList>
    </citation>
    <scope>NUCLEOTIDE SEQUENCE</scope>
    <source>
        <tissue evidence="2">Brain</tissue>
    </source>
</reference>
<dbReference type="AlphaFoldDB" id="A0A1A8GW53"/>
<proteinExistence type="predicted"/>
<feature type="non-terminal residue" evidence="2">
    <location>
        <position position="76"/>
    </location>
</feature>
<organism evidence="2">
    <name type="scientific">Nothobranchius korthausae</name>
    <dbReference type="NCBI Taxonomy" id="1143690"/>
    <lineage>
        <taxon>Eukaryota</taxon>
        <taxon>Metazoa</taxon>
        <taxon>Chordata</taxon>
        <taxon>Craniata</taxon>
        <taxon>Vertebrata</taxon>
        <taxon>Euteleostomi</taxon>
        <taxon>Actinopterygii</taxon>
        <taxon>Neopterygii</taxon>
        <taxon>Teleostei</taxon>
        <taxon>Neoteleostei</taxon>
        <taxon>Acanthomorphata</taxon>
        <taxon>Ovalentaria</taxon>
        <taxon>Atherinomorphae</taxon>
        <taxon>Cyprinodontiformes</taxon>
        <taxon>Nothobranchiidae</taxon>
        <taxon>Nothobranchius</taxon>
    </lineage>
</organism>
<evidence type="ECO:0000313" key="2">
    <source>
        <dbReference type="EMBL" id="SBQ75302.1"/>
    </source>
</evidence>
<evidence type="ECO:0000256" key="1">
    <source>
        <dbReference type="SAM" id="SignalP"/>
    </source>
</evidence>
<protein>
    <submittedName>
        <fullName evidence="2">Uncharacterized protein</fullName>
    </submittedName>
</protein>
<dbReference type="EMBL" id="HAEC01007164">
    <property type="protein sequence ID" value="SBQ75302.1"/>
    <property type="molecule type" value="Transcribed_RNA"/>
</dbReference>
<accession>A0A1A8GW53</accession>
<keyword evidence="1" id="KW-0732">Signal</keyword>
<feature type="chain" id="PRO_5011977801" evidence="1">
    <location>
        <begin position="16"/>
        <end position="76"/>
    </location>
</feature>
<sequence length="76" mass="8798">TGWSCLFTSLNLILSLKLDQEIYLLVFKSWKTAGETKALWRRDGSESKKLSVTREETRSDEEKRIVLIFAGFSTRL</sequence>